<dbReference type="OrthoDB" id="8546410at2"/>
<comment type="caution">
    <text evidence="2">The sequence shown here is derived from an EMBL/GenBank/DDBJ whole genome shotgun (WGS) entry which is preliminary data.</text>
</comment>
<evidence type="ECO:0000259" key="1">
    <source>
        <dbReference type="Pfam" id="PF13411"/>
    </source>
</evidence>
<dbReference type="AlphaFoldDB" id="A0A2T4ZDY1"/>
<dbReference type="EMBL" id="PZZL01000003">
    <property type="protein sequence ID" value="PTM60077.1"/>
    <property type="molecule type" value="Genomic_DNA"/>
</dbReference>
<proteinExistence type="predicted"/>
<evidence type="ECO:0000313" key="2">
    <source>
        <dbReference type="EMBL" id="PTM60077.1"/>
    </source>
</evidence>
<dbReference type="Pfam" id="PF13411">
    <property type="entry name" value="MerR_1"/>
    <property type="match status" value="1"/>
</dbReference>
<name>A0A2T4ZDY1_9HYPH</name>
<dbReference type="GO" id="GO:0006355">
    <property type="term" value="P:regulation of DNA-templated transcription"/>
    <property type="evidence" value="ECO:0007669"/>
    <property type="project" value="InterPro"/>
</dbReference>
<sequence>MGTMRIPNPNLARNYTTYSIVELSAALGVHYHTVRKWVRMGLTPIDDRFKMYFRGEDVRAFLIAQRKRTKRPCLPGTIYCIPCQAPKAPAGGMVEYRPITPRRGQLVGICPSCERMVYRITGAAQVEALTATFAATRIEE</sequence>
<dbReference type="InterPro" id="IPR000551">
    <property type="entry name" value="MerR-type_HTH_dom"/>
</dbReference>
<gene>
    <name evidence="2" type="ORF">C8P69_1031</name>
</gene>
<reference evidence="2 3" key="1">
    <citation type="submission" date="2018-04" db="EMBL/GenBank/DDBJ databases">
        <title>Genomic Encyclopedia of Archaeal and Bacterial Type Strains, Phase II (KMG-II): from individual species to whole genera.</title>
        <authorList>
            <person name="Goeker M."/>
        </authorList>
    </citation>
    <scope>NUCLEOTIDE SEQUENCE [LARGE SCALE GENOMIC DNA]</scope>
    <source>
        <strain evidence="2 3">DSM 25521</strain>
    </source>
</reference>
<accession>A0A2T4ZDY1</accession>
<feature type="domain" description="HTH merR-type" evidence="1">
    <location>
        <begin position="18"/>
        <end position="61"/>
    </location>
</feature>
<dbReference type="Proteomes" id="UP000241808">
    <property type="component" value="Unassembled WGS sequence"/>
</dbReference>
<keyword evidence="3" id="KW-1185">Reference proteome</keyword>
<dbReference type="GO" id="GO:0003677">
    <property type="term" value="F:DNA binding"/>
    <property type="evidence" value="ECO:0007669"/>
    <property type="project" value="InterPro"/>
</dbReference>
<protein>
    <submittedName>
        <fullName evidence="2">MerR-like DNA binding protein</fullName>
    </submittedName>
</protein>
<dbReference type="InterPro" id="IPR009061">
    <property type="entry name" value="DNA-bd_dom_put_sf"/>
</dbReference>
<evidence type="ECO:0000313" key="3">
    <source>
        <dbReference type="Proteomes" id="UP000241808"/>
    </source>
</evidence>
<dbReference type="RefSeq" id="WP_108175597.1">
    <property type="nucleotide sequence ID" value="NZ_PZZL01000003.1"/>
</dbReference>
<organism evidence="2 3">
    <name type="scientific">Phreatobacter oligotrophus</name>
    <dbReference type="NCBI Taxonomy" id="1122261"/>
    <lineage>
        <taxon>Bacteria</taxon>
        <taxon>Pseudomonadati</taxon>
        <taxon>Pseudomonadota</taxon>
        <taxon>Alphaproteobacteria</taxon>
        <taxon>Hyphomicrobiales</taxon>
        <taxon>Phreatobacteraceae</taxon>
        <taxon>Phreatobacter</taxon>
    </lineage>
</organism>
<dbReference type="SUPFAM" id="SSF46955">
    <property type="entry name" value="Putative DNA-binding domain"/>
    <property type="match status" value="1"/>
</dbReference>